<feature type="coiled-coil region" evidence="7">
    <location>
        <begin position="97"/>
        <end position="149"/>
    </location>
</feature>
<dbReference type="InterPro" id="IPR004089">
    <property type="entry name" value="MCPsignal_dom"/>
</dbReference>
<dbReference type="PANTHER" id="PTHR32089">
    <property type="entry name" value="METHYL-ACCEPTING CHEMOTAXIS PROTEIN MCPB"/>
    <property type="match status" value="1"/>
</dbReference>
<evidence type="ECO:0000313" key="11">
    <source>
        <dbReference type="EMBL" id="KDN95398.1"/>
    </source>
</evidence>
<dbReference type="Pfam" id="PF00015">
    <property type="entry name" value="MCPsignal"/>
    <property type="match status" value="1"/>
</dbReference>
<comment type="subcellular location">
    <subcellularLocation>
        <location evidence="1">Membrane</location>
        <topology evidence="1">Multi-pass membrane protein</topology>
    </subcellularLocation>
</comment>
<dbReference type="GO" id="GO:0006935">
    <property type="term" value="P:chemotaxis"/>
    <property type="evidence" value="ECO:0007669"/>
    <property type="project" value="UniProtKB-ARBA"/>
</dbReference>
<dbReference type="STRING" id="28885.EI16_03620"/>
<dbReference type="SUPFAM" id="SSF58104">
    <property type="entry name" value="Methyl-accepting chemotaxis protein (MCP) signaling domain"/>
    <property type="match status" value="1"/>
</dbReference>
<dbReference type="Proteomes" id="UP000027341">
    <property type="component" value="Unassembled WGS sequence"/>
</dbReference>
<evidence type="ECO:0000313" key="12">
    <source>
        <dbReference type="Proteomes" id="UP000027341"/>
    </source>
</evidence>
<keyword evidence="5 6" id="KW-0807">Transducer</keyword>
<dbReference type="GO" id="GO:0007165">
    <property type="term" value="P:signal transduction"/>
    <property type="evidence" value="ECO:0007669"/>
    <property type="project" value="UniProtKB-KW"/>
</dbReference>
<dbReference type="SMART" id="SM00283">
    <property type="entry name" value="MA"/>
    <property type="match status" value="1"/>
</dbReference>
<comment type="caution">
    <text evidence="11">The sequence shown here is derived from an EMBL/GenBank/DDBJ whole genome shotgun (WGS) entry which is preliminary data.</text>
</comment>
<keyword evidence="7" id="KW-0175">Coiled coil</keyword>
<evidence type="ECO:0000256" key="8">
    <source>
        <dbReference type="SAM" id="Phobius"/>
    </source>
</evidence>
<feature type="domain" description="Methyl-accepting transducer" evidence="10">
    <location>
        <begin position="140"/>
        <end position="335"/>
    </location>
</feature>
<feature type="signal peptide" evidence="9">
    <location>
        <begin position="1"/>
        <end position="22"/>
    </location>
</feature>
<dbReference type="PROSITE" id="PS50111">
    <property type="entry name" value="CHEMOTAXIS_TRANSDUC_2"/>
    <property type="match status" value="1"/>
</dbReference>
<gene>
    <name evidence="11" type="ORF">EI16_03620</name>
</gene>
<organism evidence="11 12">
    <name type="scientific">Hydrogenovibrio marinus</name>
    <dbReference type="NCBI Taxonomy" id="28885"/>
    <lineage>
        <taxon>Bacteria</taxon>
        <taxon>Pseudomonadati</taxon>
        <taxon>Pseudomonadota</taxon>
        <taxon>Gammaproteobacteria</taxon>
        <taxon>Thiotrichales</taxon>
        <taxon>Piscirickettsiaceae</taxon>
        <taxon>Hydrogenovibrio</taxon>
    </lineage>
</organism>
<dbReference type="GO" id="GO:0016020">
    <property type="term" value="C:membrane"/>
    <property type="evidence" value="ECO:0007669"/>
    <property type="project" value="UniProtKB-SubCell"/>
</dbReference>
<evidence type="ECO:0000259" key="10">
    <source>
        <dbReference type="PROSITE" id="PS50111"/>
    </source>
</evidence>
<reference evidence="11 12" key="1">
    <citation type="submission" date="2014-04" db="EMBL/GenBank/DDBJ databases">
        <title>Draft genome sequence of Hydrogenovibrio marinus MH-110, a model organism for aerobic H2 metabolism.</title>
        <authorList>
            <person name="Cha H.J."/>
            <person name="Jo B.H."/>
            <person name="Hwang B.H."/>
        </authorList>
    </citation>
    <scope>NUCLEOTIDE SEQUENCE [LARGE SCALE GENOMIC DNA]</scope>
    <source>
        <strain evidence="11 12">MH-110</strain>
    </source>
</reference>
<protein>
    <submittedName>
        <fullName evidence="11">Chemotaxis protein</fullName>
    </submittedName>
</protein>
<evidence type="ECO:0000256" key="6">
    <source>
        <dbReference type="PROSITE-ProRule" id="PRU00284"/>
    </source>
</evidence>
<keyword evidence="3 8" id="KW-1133">Transmembrane helix</keyword>
<dbReference type="RefSeq" id="WP_162174176.1">
    <property type="nucleotide sequence ID" value="NZ_AP020335.1"/>
</dbReference>
<dbReference type="AlphaFoldDB" id="A0A066ZNK3"/>
<evidence type="ECO:0000256" key="7">
    <source>
        <dbReference type="SAM" id="Coils"/>
    </source>
</evidence>
<name>A0A066ZNK3_HYDMR</name>
<accession>A0A066ZNK3</accession>
<dbReference type="PANTHER" id="PTHR32089:SF119">
    <property type="entry name" value="METHYL-ACCEPTING CHEMOTAXIS PROTEIN CTPL"/>
    <property type="match status" value="1"/>
</dbReference>
<feature type="chain" id="PRO_5001636749" evidence="9">
    <location>
        <begin position="23"/>
        <end position="335"/>
    </location>
</feature>
<feature type="coiled-coil region" evidence="7">
    <location>
        <begin position="276"/>
        <end position="334"/>
    </location>
</feature>
<evidence type="ECO:0000256" key="1">
    <source>
        <dbReference type="ARBA" id="ARBA00004141"/>
    </source>
</evidence>
<evidence type="ECO:0000256" key="4">
    <source>
        <dbReference type="ARBA" id="ARBA00023136"/>
    </source>
</evidence>
<evidence type="ECO:0000256" key="2">
    <source>
        <dbReference type="ARBA" id="ARBA00022692"/>
    </source>
</evidence>
<keyword evidence="12" id="KW-1185">Reference proteome</keyword>
<dbReference type="Gene3D" id="1.10.287.950">
    <property type="entry name" value="Methyl-accepting chemotaxis protein"/>
    <property type="match status" value="1"/>
</dbReference>
<evidence type="ECO:0000256" key="5">
    <source>
        <dbReference type="ARBA" id="ARBA00023224"/>
    </source>
</evidence>
<evidence type="ECO:0000256" key="9">
    <source>
        <dbReference type="SAM" id="SignalP"/>
    </source>
</evidence>
<feature type="transmembrane region" description="Helical" evidence="8">
    <location>
        <begin position="32"/>
        <end position="55"/>
    </location>
</feature>
<keyword evidence="4 8" id="KW-0472">Membrane</keyword>
<evidence type="ECO:0000256" key="3">
    <source>
        <dbReference type="ARBA" id="ARBA00022989"/>
    </source>
</evidence>
<dbReference type="EMBL" id="JMIU01000001">
    <property type="protein sequence ID" value="KDN95398.1"/>
    <property type="molecule type" value="Genomic_DNA"/>
</dbReference>
<sequence>MKGFIQFCFSLAAMAFLPTAYAGGSEMLGQSTMGIVVIAVIVAAVIAGALVYLFWCNRAGVCDQSELVANINKVVSEADYSSKVTSSSSDPKLLSSINELMVKLQAQVAEKDEALNEANAKISNLQSEIGSLNDTLAFCQQQNQELEAKPCMDAEVGAKLVELSDDFSDAVAKMGEGTKIGMDSASKVISEVGGLTEEVNQASSVIIKLEEDSNNIGTVLVLIRDIAEQTNLLALNAAIEAARAGEHGRGFAVVADEVRLLAGKTQQATTEIQGIIEELQQRARNAVEVMSNGKDKVELTRSQAANVNELLCDINEQLDKLKSVQTELQQAVAEI</sequence>
<proteinExistence type="predicted"/>
<keyword evidence="2 8" id="KW-0812">Transmembrane</keyword>
<keyword evidence="9" id="KW-0732">Signal</keyword>